<gene>
    <name evidence="2" type="ORF">FPB0191_00438</name>
</gene>
<sequence length="263" mass="31888">MLIFRYDDTFEGLLTAVFDAFSLKKWPDQVMSMKDVVPLFTREEYTVFTDDKKAERVSIAMKKRLPTIALNQLTYVWYSELAERGQLIFRYLVKVFQTKHDISTNFADPDVLLVKQIAKKVSRERHYMMMFVRFNTIQNQGEKVYFATVDPRYNVLPFVVDFFKDRFADQKWAIFDTKRQFGYYFDLEQLEIITLDSQQDLLIDDAINEQYLSEDEKQFQKLWFRYCQALTIKERLNPKLQRQFMPKRFWKHLPETWHNKLNH</sequence>
<dbReference type="InterPro" id="IPR025404">
    <property type="entry name" value="DUF4130"/>
</dbReference>
<evidence type="ECO:0000259" key="1">
    <source>
        <dbReference type="Pfam" id="PF13566"/>
    </source>
</evidence>
<dbReference type="EMBL" id="CP009056">
    <property type="protein sequence ID" value="AJA44270.1"/>
    <property type="molecule type" value="Genomic_DNA"/>
</dbReference>
<dbReference type="STRING" id="1267021.FPB0191_00438"/>
<dbReference type="Proteomes" id="UP000030901">
    <property type="component" value="Chromosome"/>
</dbReference>
<name>A0A0A7RY73_FRIPE</name>
<dbReference type="InterPro" id="IPR023875">
    <property type="entry name" value="DNA_repair_put"/>
</dbReference>
<protein>
    <submittedName>
        <fullName evidence="2">PutativeDNA metabolism protein</fullName>
    </submittedName>
</protein>
<dbReference type="Pfam" id="PF13566">
    <property type="entry name" value="DUF4130"/>
    <property type="match status" value="1"/>
</dbReference>
<accession>A0A0A7RY73</accession>
<proteinExistence type="predicted"/>
<dbReference type="AlphaFoldDB" id="A0A0A7RY73"/>
<dbReference type="NCBIfam" id="TIGR03915">
    <property type="entry name" value="SAM_7_link_chp"/>
    <property type="match status" value="1"/>
</dbReference>
<dbReference type="OrthoDB" id="5290748at2"/>
<evidence type="ECO:0000313" key="2">
    <source>
        <dbReference type="EMBL" id="AJA44270.1"/>
    </source>
</evidence>
<organism evidence="2 3">
    <name type="scientific">Frischella perrara</name>
    <dbReference type="NCBI Taxonomy" id="1267021"/>
    <lineage>
        <taxon>Bacteria</taxon>
        <taxon>Pseudomonadati</taxon>
        <taxon>Pseudomonadota</taxon>
        <taxon>Gammaproteobacteria</taxon>
        <taxon>Orbales</taxon>
        <taxon>Orbaceae</taxon>
        <taxon>Frischella</taxon>
    </lineage>
</organism>
<keyword evidence="3" id="KW-1185">Reference proteome</keyword>
<evidence type="ECO:0000313" key="3">
    <source>
        <dbReference type="Proteomes" id="UP000030901"/>
    </source>
</evidence>
<reference evidence="2 3" key="1">
    <citation type="journal article" date="2014" name="Appl. Environ. Microbiol.">
        <title>Gut symbionts from distinct hosts exhibit genotoxic activity via divergent colibactin biosynthetic pathways.</title>
        <authorList>
            <person name="Engel P."/>
            <person name="Vizcaino M.I."/>
            <person name="Crawford J.M."/>
        </authorList>
    </citation>
    <scope>NUCLEOTIDE SEQUENCE [LARGE SCALE GENOMIC DNA]</scope>
    <source>
        <strain evidence="2 3">PEB0191</strain>
    </source>
</reference>
<feature type="domain" description="DUF4130" evidence="1">
    <location>
        <begin position="83"/>
        <end position="255"/>
    </location>
</feature>
<dbReference type="KEGG" id="fpp:FPB0191_00438"/>
<dbReference type="RefSeq" id="WP_039103671.1">
    <property type="nucleotide sequence ID" value="NZ_CALYQC010000004.1"/>
</dbReference>
<dbReference type="HOGENOM" id="CLU_068835_1_0_6"/>